<evidence type="ECO:0000256" key="6">
    <source>
        <dbReference type="SAM" id="Phobius"/>
    </source>
</evidence>
<dbReference type="InterPro" id="IPR017981">
    <property type="entry name" value="GPCR_2-like_7TM"/>
</dbReference>
<feature type="transmembrane region" description="Helical" evidence="6">
    <location>
        <begin position="769"/>
        <end position="790"/>
    </location>
</feature>
<dbReference type="InterPro" id="IPR053066">
    <property type="entry name" value="ADGR_G7"/>
</dbReference>
<feature type="transmembrane region" description="Helical" evidence="6">
    <location>
        <begin position="663"/>
        <end position="685"/>
    </location>
</feature>
<accession>A0A914ALA8</accession>
<dbReference type="Proteomes" id="UP000887568">
    <property type="component" value="Unplaced"/>
</dbReference>
<dbReference type="Pfam" id="PF01825">
    <property type="entry name" value="GPS"/>
    <property type="match status" value="1"/>
</dbReference>
<dbReference type="EnsemblMetazoa" id="XM_038208286.1">
    <property type="protein sequence ID" value="XP_038064214.1"/>
    <property type="gene ID" value="LOC119734744"/>
</dbReference>
<dbReference type="Gene3D" id="1.20.1070.10">
    <property type="entry name" value="Rhodopsin 7-helix transmembrane proteins"/>
    <property type="match status" value="1"/>
</dbReference>
<evidence type="ECO:0000256" key="5">
    <source>
        <dbReference type="ARBA" id="ARBA00023157"/>
    </source>
</evidence>
<dbReference type="PANTHER" id="PTHR47767:SF1">
    <property type="entry name" value="ADHESION G PROTEIN-COUPLED RECEPTOR G7"/>
    <property type="match status" value="1"/>
</dbReference>
<protein>
    <submittedName>
        <fullName evidence="10">Uncharacterized protein</fullName>
    </submittedName>
</protein>
<keyword evidence="5" id="KW-1015">Disulfide bond</keyword>
<dbReference type="PANTHER" id="PTHR47767">
    <property type="entry name" value="ADHESION G PROTEIN-COUPLED RECEPTOR G7"/>
    <property type="match status" value="1"/>
</dbReference>
<feature type="domain" description="GAIN-B" evidence="8">
    <location>
        <begin position="378"/>
        <end position="556"/>
    </location>
</feature>
<evidence type="ECO:0000259" key="8">
    <source>
        <dbReference type="PROSITE" id="PS50221"/>
    </source>
</evidence>
<sequence length="940" mass="102596">MSSLWNIDCVQLVQTTVIAFLLLAVSSHGQNSTTSGNTVVKSACAASNEQSTTIQKTDVKYKNRFLLTASLSNVQFDARLADPDSALFKSTASAFETEIKSLLRPLIQNPPPSTVPVALDVDVILFQERTNGLTLECVLSLDTDQKTAAFLQTQLRTVASRSVNYPNFVSSVSASVTYCLRQVIQTQEGALTWPVTRVGQGTGTEELCPVGTRYVGERSLGHRSCGWSPESAGHATWEPYVCIDCGQIINVDDALEAIYNEIRQNSSVVMDGVRRAAALLNEVTGITEIGFNWVALILEFVAGLNPISTELLDAVIQLLSNLLRQDTQTFLLAEQNSRSSTRAVQSLATIMEITTMPSSVYEYISVHSNVAAALLDVPHSRIQNEWISFGSAVSATSDSPLSEGSVGIFTGQTLTLLPNTEAYVHVKVDGPVSTGTLMVRTMFVVYHNAKLFQSLNQPSSMTSSMTSSIAGRVVSADIGATQNPELSIITRFKPLESGVTNAECRSWDPSLNNGHGDWSTPACTRDDGTDDTSGRVKCQCDQLAAFTIFAKPSVGNPDDVTGVSAFVRVAAVLCMLCLLAAVILYLVVKELRTRREFQILCYFFFTLAAFHLILTAGIDQSGLGCIVVGALLHYCVLAAIGWMGVAWVHLYDLSRRRPWSVTWFMVKVSGPVWGIPFLFVIITVVVDPNHYITPTQRCFLSSDPIYNIIVALILPTILIVVLIFLAFSFTARNVILDTETKLEEDPEGIVNQDDPSLKGSKIWKLWHKYVLYLALTVLSILIFVFAVLMANSTQGGAQYIFGVLAIFEGVLIIAAFCVYHRDVRETMLIKLGYVNGPESKKFQPYWSTSNWQKKNQRSVLPEAVGNGVGKAEGDKGKKLYLDNTQGSGAQTNQGFDPTTVPLSTIEMQRMGQNGVNSHASNGIVVEADYHGPPDMAEDEL</sequence>
<dbReference type="AlphaFoldDB" id="A0A914ALA8"/>
<dbReference type="OMA" id="TPTQRCF"/>
<dbReference type="Pfam" id="PF00002">
    <property type="entry name" value="7tm_2"/>
    <property type="match status" value="1"/>
</dbReference>
<dbReference type="GO" id="GO:0007166">
    <property type="term" value="P:cell surface receptor signaling pathway"/>
    <property type="evidence" value="ECO:0007669"/>
    <property type="project" value="InterPro"/>
</dbReference>
<dbReference type="InterPro" id="IPR000203">
    <property type="entry name" value="GPS"/>
</dbReference>
<evidence type="ECO:0000256" key="3">
    <source>
        <dbReference type="ARBA" id="ARBA00022989"/>
    </source>
</evidence>
<evidence type="ECO:0000256" key="1">
    <source>
        <dbReference type="ARBA" id="ARBA00004141"/>
    </source>
</evidence>
<keyword evidence="11" id="KW-1185">Reference proteome</keyword>
<dbReference type="Gene3D" id="2.60.220.50">
    <property type="match status" value="1"/>
</dbReference>
<dbReference type="SMART" id="SM00303">
    <property type="entry name" value="GPS"/>
    <property type="match status" value="1"/>
</dbReference>
<evidence type="ECO:0000256" key="2">
    <source>
        <dbReference type="ARBA" id="ARBA00022692"/>
    </source>
</evidence>
<feature type="transmembrane region" description="Helical" evidence="6">
    <location>
        <begin position="565"/>
        <end position="587"/>
    </location>
</feature>
<comment type="subcellular location">
    <subcellularLocation>
        <location evidence="1">Membrane</location>
        <topology evidence="1">Multi-pass membrane protein</topology>
    </subcellularLocation>
</comment>
<dbReference type="GeneID" id="119734744"/>
<dbReference type="InterPro" id="IPR000832">
    <property type="entry name" value="GPCR_2_secretin-like"/>
</dbReference>
<evidence type="ECO:0000313" key="11">
    <source>
        <dbReference type="Proteomes" id="UP000887568"/>
    </source>
</evidence>
<keyword evidence="2 6" id="KW-0812">Transmembrane</keyword>
<evidence type="ECO:0000313" key="10">
    <source>
        <dbReference type="EnsemblMetazoa" id="XP_038064214.1"/>
    </source>
</evidence>
<keyword evidence="7" id="KW-0732">Signal</keyword>
<feature type="domain" description="G-protein coupled receptors family 2 profile 2" evidence="9">
    <location>
        <begin position="563"/>
        <end position="820"/>
    </location>
</feature>
<keyword evidence="3 6" id="KW-1133">Transmembrane helix</keyword>
<organism evidence="10 11">
    <name type="scientific">Patiria miniata</name>
    <name type="common">Bat star</name>
    <name type="synonym">Asterina miniata</name>
    <dbReference type="NCBI Taxonomy" id="46514"/>
    <lineage>
        <taxon>Eukaryota</taxon>
        <taxon>Metazoa</taxon>
        <taxon>Echinodermata</taxon>
        <taxon>Eleutherozoa</taxon>
        <taxon>Asterozoa</taxon>
        <taxon>Asteroidea</taxon>
        <taxon>Valvatacea</taxon>
        <taxon>Valvatida</taxon>
        <taxon>Asterinidae</taxon>
        <taxon>Patiria</taxon>
    </lineage>
</organism>
<dbReference type="InterPro" id="IPR057244">
    <property type="entry name" value="GAIN_B"/>
</dbReference>
<dbReference type="OrthoDB" id="10046334at2759"/>
<dbReference type="PROSITE" id="PS50261">
    <property type="entry name" value="G_PROTEIN_RECEP_F2_4"/>
    <property type="match status" value="1"/>
</dbReference>
<proteinExistence type="predicted"/>
<feature type="transmembrane region" description="Helical" evidence="6">
    <location>
        <begin position="796"/>
        <end position="819"/>
    </location>
</feature>
<keyword evidence="4 6" id="KW-0472">Membrane</keyword>
<reference evidence="10" key="1">
    <citation type="submission" date="2022-11" db="UniProtKB">
        <authorList>
            <consortium name="EnsemblMetazoa"/>
        </authorList>
    </citation>
    <scope>IDENTIFICATION</scope>
</reference>
<evidence type="ECO:0000256" key="4">
    <source>
        <dbReference type="ARBA" id="ARBA00023136"/>
    </source>
</evidence>
<dbReference type="PROSITE" id="PS50221">
    <property type="entry name" value="GAIN_B"/>
    <property type="match status" value="1"/>
</dbReference>
<dbReference type="RefSeq" id="XP_038064214.1">
    <property type="nucleotide sequence ID" value="XM_038208286.1"/>
</dbReference>
<dbReference type="GO" id="GO:0016020">
    <property type="term" value="C:membrane"/>
    <property type="evidence" value="ECO:0007669"/>
    <property type="project" value="UniProtKB-SubCell"/>
</dbReference>
<name>A0A914ALA8_PATMI</name>
<dbReference type="GO" id="GO:0004930">
    <property type="term" value="F:G protein-coupled receptor activity"/>
    <property type="evidence" value="ECO:0007669"/>
    <property type="project" value="InterPro"/>
</dbReference>
<feature type="transmembrane region" description="Helical" evidence="6">
    <location>
        <begin position="599"/>
        <end position="618"/>
    </location>
</feature>
<feature type="signal peptide" evidence="7">
    <location>
        <begin position="1"/>
        <end position="29"/>
    </location>
</feature>
<evidence type="ECO:0000256" key="7">
    <source>
        <dbReference type="SAM" id="SignalP"/>
    </source>
</evidence>
<dbReference type="InterPro" id="IPR046338">
    <property type="entry name" value="GAIN_dom_sf"/>
</dbReference>
<feature type="transmembrane region" description="Helical" evidence="6">
    <location>
        <begin position="705"/>
        <end position="727"/>
    </location>
</feature>
<feature type="chain" id="PRO_5038077131" evidence="7">
    <location>
        <begin position="30"/>
        <end position="940"/>
    </location>
</feature>
<evidence type="ECO:0000259" key="9">
    <source>
        <dbReference type="PROSITE" id="PS50261"/>
    </source>
</evidence>
<feature type="transmembrane region" description="Helical" evidence="6">
    <location>
        <begin position="630"/>
        <end position="651"/>
    </location>
</feature>